<dbReference type="InterPro" id="IPR006901">
    <property type="entry name" value="TrmK"/>
</dbReference>
<sequence>MTSTVKLSRRLQEVAAFIPEGTKFADIGSDHAYLPCFVCLNDKHAKAIAGEVNEGPWQSAQNAVQRFDLQDRIEVRLGNGLQILNNNEVNLVVIAGMGGALIKTILEEGKSRLGSVERIIVQPNVDERNVRYWFSTNGYSISKEKIIEENGHIYEIIIADKHDVSQELTERQLLFGPCLLNAKTDLFKIKWNHEYKKRMRVIEQMKRAESPNYGKLDMFKNELDWIEEVLHDGSRDT</sequence>
<dbReference type="GO" id="GO:0032259">
    <property type="term" value="P:methylation"/>
    <property type="evidence" value="ECO:0007669"/>
    <property type="project" value="UniProtKB-KW"/>
</dbReference>
<dbReference type="STRING" id="640948.SAMN05216238_102164"/>
<dbReference type="PANTHER" id="PTHR38451:SF1">
    <property type="entry name" value="TRNA (ADENINE(22)-N(1))-METHYLTRANSFERASE"/>
    <property type="match status" value="1"/>
</dbReference>
<dbReference type="PANTHER" id="PTHR38451">
    <property type="entry name" value="TRNA (ADENINE(22)-N(1))-METHYLTRANSFERASE"/>
    <property type="match status" value="1"/>
</dbReference>
<dbReference type="Pfam" id="PF04816">
    <property type="entry name" value="TrmK"/>
    <property type="match status" value="1"/>
</dbReference>
<keyword evidence="1" id="KW-0808">Transferase</keyword>
<name>A0A1I1TEQ2_9BACI</name>
<organism evidence="1 2">
    <name type="scientific">Lentibacillus persicus</name>
    <dbReference type="NCBI Taxonomy" id="640948"/>
    <lineage>
        <taxon>Bacteria</taxon>
        <taxon>Bacillati</taxon>
        <taxon>Bacillota</taxon>
        <taxon>Bacilli</taxon>
        <taxon>Bacillales</taxon>
        <taxon>Bacillaceae</taxon>
        <taxon>Lentibacillus</taxon>
    </lineage>
</organism>
<accession>A0A1I1TEQ2</accession>
<evidence type="ECO:0000313" key="1">
    <source>
        <dbReference type="EMBL" id="SFD54813.1"/>
    </source>
</evidence>
<dbReference type="Gene3D" id="1.10.287.1890">
    <property type="match status" value="1"/>
</dbReference>
<dbReference type="AlphaFoldDB" id="A0A1I1TEQ2"/>
<reference evidence="2" key="1">
    <citation type="submission" date="2016-10" db="EMBL/GenBank/DDBJ databases">
        <authorList>
            <person name="Varghese N."/>
            <person name="Submissions S."/>
        </authorList>
    </citation>
    <scope>NUCLEOTIDE SEQUENCE [LARGE SCALE GENOMIC DNA]</scope>
    <source>
        <strain evidence="2">DSM 22530</strain>
    </source>
</reference>
<dbReference type="RefSeq" id="WP_090081127.1">
    <property type="nucleotide sequence ID" value="NZ_FOMR01000002.1"/>
</dbReference>
<dbReference type="PIRSF" id="PIRSF018637">
    <property type="entry name" value="TrmK"/>
    <property type="match status" value="1"/>
</dbReference>
<dbReference type="Proteomes" id="UP000199474">
    <property type="component" value="Unassembled WGS sequence"/>
</dbReference>
<gene>
    <name evidence="1" type="ORF">SAMN05216238_102164</name>
</gene>
<protein>
    <submittedName>
        <fullName evidence="1">tRNA (Adenine22-N1)-methyltransferase</fullName>
    </submittedName>
</protein>
<evidence type="ECO:0000313" key="2">
    <source>
        <dbReference type="Proteomes" id="UP000199474"/>
    </source>
</evidence>
<proteinExistence type="predicted"/>
<dbReference type="InterPro" id="IPR029063">
    <property type="entry name" value="SAM-dependent_MTases_sf"/>
</dbReference>
<dbReference type="SUPFAM" id="SSF53335">
    <property type="entry name" value="S-adenosyl-L-methionine-dependent methyltransferases"/>
    <property type="match status" value="1"/>
</dbReference>
<keyword evidence="1" id="KW-0489">Methyltransferase</keyword>
<dbReference type="EMBL" id="FOMR01000002">
    <property type="protein sequence ID" value="SFD54813.1"/>
    <property type="molecule type" value="Genomic_DNA"/>
</dbReference>
<dbReference type="Gene3D" id="3.40.50.150">
    <property type="entry name" value="Vaccinia Virus protein VP39"/>
    <property type="match status" value="1"/>
</dbReference>
<keyword evidence="2" id="KW-1185">Reference proteome</keyword>
<dbReference type="GO" id="GO:0160105">
    <property type="term" value="F:tRNA (adenine(22)-N1)-methyltransferase activity"/>
    <property type="evidence" value="ECO:0007669"/>
    <property type="project" value="InterPro"/>
</dbReference>
<dbReference type="OrthoDB" id="5881184at2"/>